<keyword evidence="1" id="KW-0812">Transmembrane</keyword>
<organism evidence="2 3">
    <name type="scientific">Bifidobacterium ruminantium</name>
    <dbReference type="NCBI Taxonomy" id="78346"/>
    <lineage>
        <taxon>Bacteria</taxon>
        <taxon>Bacillati</taxon>
        <taxon>Actinomycetota</taxon>
        <taxon>Actinomycetes</taxon>
        <taxon>Bifidobacteriales</taxon>
        <taxon>Bifidobacteriaceae</taxon>
        <taxon>Bifidobacterium</taxon>
    </lineage>
</organism>
<accession>A0A087D3Y9</accession>
<dbReference type="eggNOG" id="ENOG5032200">
    <property type="taxonomic scope" value="Bacteria"/>
</dbReference>
<feature type="transmembrane region" description="Helical" evidence="1">
    <location>
        <begin position="66"/>
        <end position="89"/>
    </location>
</feature>
<dbReference type="Proteomes" id="UP000029078">
    <property type="component" value="Unassembled WGS sequence"/>
</dbReference>
<gene>
    <name evidence="2" type="ORF">BRUM_1585</name>
</gene>
<dbReference type="EMBL" id="JGZL01000004">
    <property type="protein sequence ID" value="KFI90239.1"/>
    <property type="molecule type" value="Genomic_DNA"/>
</dbReference>
<dbReference type="RefSeq" id="WP_152571333.1">
    <property type="nucleotide sequence ID" value="NZ_JGZL01000004.1"/>
</dbReference>
<feature type="transmembrane region" description="Helical" evidence="1">
    <location>
        <begin position="95"/>
        <end position="117"/>
    </location>
</feature>
<dbReference type="AlphaFoldDB" id="A0A087D3Y9"/>
<name>A0A087D3Y9_BIFRU</name>
<comment type="caution">
    <text evidence="2">The sequence shown here is derived from an EMBL/GenBank/DDBJ whole genome shotgun (WGS) entry which is preliminary data.</text>
</comment>
<evidence type="ECO:0000313" key="2">
    <source>
        <dbReference type="EMBL" id="KFI90239.1"/>
    </source>
</evidence>
<sequence length="138" mass="16232">MEMPNGEAVNHGTAEHSKKDRYGLNMRRWAARHEADIESRLAQGSDPKSLLDWHVRKLQWLQHERLVHLIVLFITIVLFLVALAFVTLVPSTMPVSLVIYLILLVLLAFYLRHYFFLENTVQHWYRTAEELHERAENS</sequence>
<evidence type="ECO:0008006" key="4">
    <source>
        <dbReference type="Google" id="ProtNLM"/>
    </source>
</evidence>
<keyword evidence="1" id="KW-0472">Membrane</keyword>
<keyword evidence="3" id="KW-1185">Reference proteome</keyword>
<keyword evidence="1" id="KW-1133">Transmembrane helix</keyword>
<proteinExistence type="predicted"/>
<evidence type="ECO:0000313" key="3">
    <source>
        <dbReference type="Proteomes" id="UP000029078"/>
    </source>
</evidence>
<reference evidence="2 3" key="1">
    <citation type="submission" date="2014-03" db="EMBL/GenBank/DDBJ databases">
        <title>Genomics of Bifidobacteria.</title>
        <authorList>
            <person name="Ventura M."/>
            <person name="Milani C."/>
            <person name="Lugli G.A."/>
        </authorList>
    </citation>
    <scope>NUCLEOTIDE SEQUENCE [LARGE SCALE GENOMIC DNA]</scope>
    <source>
        <strain evidence="2 3">LMG 21811</strain>
    </source>
</reference>
<evidence type="ECO:0000256" key="1">
    <source>
        <dbReference type="SAM" id="Phobius"/>
    </source>
</evidence>
<protein>
    <recommendedName>
        <fullName evidence="4">Transmembrane protein</fullName>
    </recommendedName>
</protein>